<dbReference type="Proteomes" id="UP000051260">
    <property type="component" value="Unassembled WGS sequence"/>
</dbReference>
<feature type="transmembrane region" description="Helical" evidence="1">
    <location>
        <begin position="78"/>
        <end position="96"/>
    </location>
</feature>
<sequence length="161" mass="17439">MQDLPFWKAILIALTILVLAAAYLLVTSLLGLNDPWVAFVAVTIWSAIGMKLEQAPGVFIGGALGLVISWSISALPYIYGDLALVFPIAAIVLAIACKIKEILPLICNFGLFIFLTLGSADIVLEEGMQLAYLDDLAFGAICFWVFPWLVMCLRSEAATQD</sequence>
<keyword evidence="1" id="KW-0472">Membrane</keyword>
<reference evidence="3" key="1">
    <citation type="submission" date="2015-09" db="EMBL/GenBank/DDBJ databases">
        <authorList>
            <person name="Rodrigo-Torres L."/>
            <person name="Arahal D.R."/>
        </authorList>
    </citation>
    <scope>NUCLEOTIDE SEQUENCE [LARGE SCALE GENOMIC DNA]</scope>
    <source>
        <strain evidence="3">CECT 5091</strain>
    </source>
</reference>
<proteinExistence type="predicted"/>
<evidence type="ECO:0000256" key="1">
    <source>
        <dbReference type="SAM" id="Phobius"/>
    </source>
</evidence>
<dbReference type="EMBL" id="CYUD01000001">
    <property type="protein sequence ID" value="CUJ83252.1"/>
    <property type="molecule type" value="Genomic_DNA"/>
</dbReference>
<feature type="transmembrane region" description="Helical" evidence="1">
    <location>
        <begin position="7"/>
        <end position="26"/>
    </location>
</feature>
<feature type="transmembrane region" description="Helical" evidence="1">
    <location>
        <begin position="136"/>
        <end position="153"/>
    </location>
</feature>
<evidence type="ECO:0000313" key="2">
    <source>
        <dbReference type="EMBL" id="CUJ83252.1"/>
    </source>
</evidence>
<evidence type="ECO:0000313" key="3">
    <source>
        <dbReference type="Proteomes" id="UP000051260"/>
    </source>
</evidence>
<dbReference type="AlphaFoldDB" id="A0A0P1I0M6"/>
<name>A0A0P1I0M6_9RHOB</name>
<keyword evidence="3" id="KW-1185">Reference proteome</keyword>
<dbReference type="STRING" id="1715692.RUE5091_00086"/>
<organism evidence="2 3">
    <name type="scientific">Ruegeria denitrificans</name>
    <dbReference type="NCBI Taxonomy" id="1715692"/>
    <lineage>
        <taxon>Bacteria</taxon>
        <taxon>Pseudomonadati</taxon>
        <taxon>Pseudomonadota</taxon>
        <taxon>Alphaproteobacteria</taxon>
        <taxon>Rhodobacterales</taxon>
        <taxon>Roseobacteraceae</taxon>
        <taxon>Ruegeria</taxon>
    </lineage>
</organism>
<dbReference type="RefSeq" id="WP_058279913.1">
    <property type="nucleotide sequence ID" value="NZ_CYUD01000001.1"/>
</dbReference>
<accession>A0A0P1I0M6</accession>
<protein>
    <recommendedName>
        <fullName evidence="4">DUF1097 domain-containing protein</fullName>
    </recommendedName>
</protein>
<dbReference type="OrthoDB" id="9836947at2"/>
<keyword evidence="1" id="KW-0812">Transmembrane</keyword>
<feature type="transmembrane region" description="Helical" evidence="1">
    <location>
        <begin position="103"/>
        <end position="124"/>
    </location>
</feature>
<keyword evidence="1" id="KW-1133">Transmembrane helix</keyword>
<evidence type="ECO:0008006" key="4">
    <source>
        <dbReference type="Google" id="ProtNLM"/>
    </source>
</evidence>
<gene>
    <name evidence="2" type="ORF">RUE5091_00086</name>
</gene>
<feature type="transmembrane region" description="Helical" evidence="1">
    <location>
        <begin position="55"/>
        <end position="72"/>
    </location>
</feature>